<proteinExistence type="predicted"/>
<dbReference type="GeneID" id="64631075"/>
<keyword evidence="2" id="KW-1185">Reference proteome</keyword>
<dbReference type="AlphaFoldDB" id="A0A9P7J6Q9"/>
<dbReference type="RefSeq" id="XP_041187199.1">
    <property type="nucleotide sequence ID" value="XM_041337059.1"/>
</dbReference>
<sequence length="64" mass="7852">MYYLVQRKKKIEHNAGKKWLARFRRTQVSRINVVFFLELGKPWNCQLRSRRMTRELESTLACCY</sequence>
<dbReference type="Proteomes" id="UP000807769">
    <property type="component" value="Unassembled WGS sequence"/>
</dbReference>
<evidence type="ECO:0000313" key="1">
    <source>
        <dbReference type="EMBL" id="KAG1805340.1"/>
    </source>
</evidence>
<accession>A0A9P7J6Q9</accession>
<organism evidence="1 2">
    <name type="scientific">Suillus subaureus</name>
    <dbReference type="NCBI Taxonomy" id="48587"/>
    <lineage>
        <taxon>Eukaryota</taxon>
        <taxon>Fungi</taxon>
        <taxon>Dikarya</taxon>
        <taxon>Basidiomycota</taxon>
        <taxon>Agaricomycotina</taxon>
        <taxon>Agaricomycetes</taxon>
        <taxon>Agaricomycetidae</taxon>
        <taxon>Boletales</taxon>
        <taxon>Suillineae</taxon>
        <taxon>Suillaceae</taxon>
        <taxon>Suillus</taxon>
    </lineage>
</organism>
<protein>
    <submittedName>
        <fullName evidence="1">Uncharacterized protein</fullName>
    </submittedName>
</protein>
<gene>
    <name evidence="1" type="ORF">BJ212DRAFT_1392389</name>
</gene>
<comment type="caution">
    <text evidence="1">The sequence shown here is derived from an EMBL/GenBank/DDBJ whole genome shotgun (WGS) entry which is preliminary data.</text>
</comment>
<evidence type="ECO:0000313" key="2">
    <source>
        <dbReference type="Proteomes" id="UP000807769"/>
    </source>
</evidence>
<dbReference type="EMBL" id="JABBWG010000054">
    <property type="protein sequence ID" value="KAG1805340.1"/>
    <property type="molecule type" value="Genomic_DNA"/>
</dbReference>
<name>A0A9P7J6Q9_9AGAM</name>
<reference evidence="1" key="1">
    <citation type="journal article" date="2020" name="New Phytol.">
        <title>Comparative genomics reveals dynamic genome evolution in host specialist ectomycorrhizal fungi.</title>
        <authorList>
            <person name="Lofgren L.A."/>
            <person name="Nguyen N.H."/>
            <person name="Vilgalys R."/>
            <person name="Ruytinx J."/>
            <person name="Liao H.L."/>
            <person name="Branco S."/>
            <person name="Kuo A."/>
            <person name="LaButti K."/>
            <person name="Lipzen A."/>
            <person name="Andreopoulos W."/>
            <person name="Pangilinan J."/>
            <person name="Riley R."/>
            <person name="Hundley H."/>
            <person name="Na H."/>
            <person name="Barry K."/>
            <person name="Grigoriev I.V."/>
            <person name="Stajich J.E."/>
            <person name="Kennedy P.G."/>
        </authorList>
    </citation>
    <scope>NUCLEOTIDE SEQUENCE</scope>
    <source>
        <strain evidence="1">MN1</strain>
    </source>
</reference>